<evidence type="ECO:0000256" key="7">
    <source>
        <dbReference type="SAM" id="MobiDB-lite"/>
    </source>
</evidence>
<evidence type="ECO:0000259" key="11">
    <source>
        <dbReference type="SMART" id="SM00665"/>
    </source>
</evidence>
<dbReference type="InterPro" id="IPR005018">
    <property type="entry name" value="DOMON_domain"/>
</dbReference>
<keyword evidence="3 8" id="KW-0812">Transmembrane</keyword>
<dbReference type="Gene3D" id="1.20.120.1770">
    <property type="match status" value="1"/>
</dbReference>
<dbReference type="Proteomes" id="UP000007963">
    <property type="component" value="Unassembled WGS sequence"/>
</dbReference>
<evidence type="ECO:0000259" key="10">
    <source>
        <dbReference type="SMART" id="SM00664"/>
    </source>
</evidence>
<evidence type="ECO:0000256" key="5">
    <source>
        <dbReference type="ARBA" id="ARBA00022989"/>
    </source>
</evidence>
<evidence type="ECO:0000256" key="8">
    <source>
        <dbReference type="SAM" id="Phobius"/>
    </source>
</evidence>
<comment type="subcellular location">
    <subcellularLocation>
        <location evidence="1">Membrane</location>
    </subcellularLocation>
</comment>
<feature type="transmembrane region" description="Helical" evidence="8">
    <location>
        <begin position="386"/>
        <end position="409"/>
    </location>
</feature>
<dbReference type="RefSeq" id="XP_001218594.1">
    <property type="nucleotide sequence ID" value="XM_001218593.1"/>
</dbReference>
<evidence type="ECO:0000256" key="3">
    <source>
        <dbReference type="ARBA" id="ARBA00022692"/>
    </source>
</evidence>
<keyword evidence="2" id="KW-0813">Transport</keyword>
<feature type="chain" id="PRO_5004169792" description="DOMON domain-containing protein" evidence="9">
    <location>
        <begin position="27"/>
        <end position="454"/>
    </location>
</feature>
<reference evidence="13" key="1">
    <citation type="submission" date="2005-09" db="EMBL/GenBank/DDBJ databases">
        <title>Annotation of the Aspergillus terreus NIH2624 genome.</title>
        <authorList>
            <person name="Birren B.W."/>
            <person name="Lander E.S."/>
            <person name="Galagan J.E."/>
            <person name="Nusbaum C."/>
            <person name="Devon K."/>
            <person name="Henn M."/>
            <person name="Ma L.-J."/>
            <person name="Jaffe D.B."/>
            <person name="Butler J."/>
            <person name="Alvarez P."/>
            <person name="Gnerre S."/>
            <person name="Grabherr M."/>
            <person name="Kleber M."/>
            <person name="Mauceli E.W."/>
            <person name="Brockman W."/>
            <person name="Rounsley S."/>
            <person name="Young S.K."/>
            <person name="LaButti K."/>
            <person name="Pushparaj V."/>
            <person name="DeCaprio D."/>
            <person name="Crawford M."/>
            <person name="Koehrsen M."/>
            <person name="Engels R."/>
            <person name="Montgomery P."/>
            <person name="Pearson M."/>
            <person name="Howarth C."/>
            <person name="Larson L."/>
            <person name="Luoma S."/>
            <person name="White J."/>
            <person name="Alvarado L."/>
            <person name="Kodira C.D."/>
            <person name="Zeng Q."/>
            <person name="Oleary S."/>
            <person name="Yandava C."/>
            <person name="Denning D.W."/>
            <person name="Nierman W.C."/>
            <person name="Milne T."/>
            <person name="Madden K."/>
        </authorList>
    </citation>
    <scope>NUCLEOTIDE SEQUENCE [LARGE SCALE GENOMIC DNA]</scope>
    <source>
        <strain evidence="13">NIH 2624 / FGSC A1156</strain>
    </source>
</reference>
<organism evidence="12 13">
    <name type="scientific">Aspergillus terreus (strain NIH 2624 / FGSC A1156)</name>
    <dbReference type="NCBI Taxonomy" id="341663"/>
    <lineage>
        <taxon>Eukaryota</taxon>
        <taxon>Fungi</taxon>
        <taxon>Dikarya</taxon>
        <taxon>Ascomycota</taxon>
        <taxon>Pezizomycotina</taxon>
        <taxon>Eurotiomycetes</taxon>
        <taxon>Eurotiomycetidae</taxon>
        <taxon>Eurotiales</taxon>
        <taxon>Aspergillaceae</taxon>
        <taxon>Aspergillus</taxon>
        <taxon>Aspergillus subgen. Circumdati</taxon>
    </lineage>
</organism>
<evidence type="ECO:0000313" key="12">
    <source>
        <dbReference type="EMBL" id="EAU29243.1"/>
    </source>
</evidence>
<evidence type="ECO:0000313" key="13">
    <source>
        <dbReference type="Proteomes" id="UP000007963"/>
    </source>
</evidence>
<evidence type="ECO:0008006" key="14">
    <source>
        <dbReference type="Google" id="ProtNLM"/>
    </source>
</evidence>
<feature type="transmembrane region" description="Helical" evidence="8">
    <location>
        <begin position="317"/>
        <end position="338"/>
    </location>
</feature>
<sequence>MLLATPRASALVLSGILSLLIPLVAATTNSNAVSIFNLPLQSNTANYTFALNIPDGSTDLYFHLAGPTAYSWIAVGTGSEMANSMMFVMYSDAAGTNVTVSPRLSSGEQEPVYSPSITIELLDGTGIYNGMMTVNARCSNCTSWSTGSLDLRSTSQPWIFGLGPTGSVAAMLQSNSKTASIERHSEYGSLKCWTRHSKKIHDVLTWCRFVGSFTMDMVRATGGSGVLPTSYKTTVGSAVNGEISTDSNWPSIIHALCLCGALILLMPTGVVFLRISPGSVRWHWINQSLATVIAGIGIAIGFYLSTMYTKSQSYGSAHQILGIVVLLAIAAQWALGFWHHYMYKRTQSPTPLGSVHRYFGYVIFFVAILNGGIGLTWSYASKSVVIGYSVVVAILGAGLIAIFGWARWISARDQKGMSRSPFELRPLKRREDSEIWQSGDSDRPPAYHNNYDRL</sequence>
<dbReference type="SMART" id="SM00664">
    <property type="entry name" value="DoH"/>
    <property type="match status" value="1"/>
</dbReference>
<feature type="domain" description="Cytochrome b561" evidence="11">
    <location>
        <begin position="253"/>
        <end position="375"/>
    </location>
</feature>
<name>Q0C7T8_ASPTN</name>
<evidence type="ECO:0000256" key="1">
    <source>
        <dbReference type="ARBA" id="ARBA00004370"/>
    </source>
</evidence>
<dbReference type="VEuPathDB" id="FungiDB:ATEG_10246"/>
<evidence type="ECO:0000256" key="9">
    <source>
        <dbReference type="SAM" id="SignalP"/>
    </source>
</evidence>
<dbReference type="CDD" id="cd09630">
    <property type="entry name" value="CDH_like_cytochrome"/>
    <property type="match status" value="1"/>
</dbReference>
<dbReference type="PANTHER" id="PTHR47797">
    <property type="entry name" value="DEHYDROGENASE, PUTATIVE (AFU_ORTHOLOGUE AFUA_8G05805)-RELATED"/>
    <property type="match status" value="1"/>
</dbReference>
<feature type="transmembrane region" description="Helical" evidence="8">
    <location>
        <begin position="358"/>
        <end position="380"/>
    </location>
</feature>
<accession>Q0C7T8</accession>
<gene>
    <name evidence="12" type="ORF">ATEG_10246</name>
</gene>
<keyword evidence="6 8" id="KW-0472">Membrane</keyword>
<feature type="region of interest" description="Disordered" evidence="7">
    <location>
        <begin position="432"/>
        <end position="454"/>
    </location>
</feature>
<keyword evidence="4" id="KW-0249">Electron transport</keyword>
<dbReference type="Pfam" id="PF03188">
    <property type="entry name" value="Cytochrom_B561"/>
    <property type="match status" value="1"/>
</dbReference>
<dbReference type="AlphaFoldDB" id="Q0C7T8"/>
<dbReference type="EMBL" id="CH476610">
    <property type="protein sequence ID" value="EAU29243.1"/>
    <property type="molecule type" value="Genomic_DNA"/>
</dbReference>
<evidence type="ECO:0000256" key="2">
    <source>
        <dbReference type="ARBA" id="ARBA00022448"/>
    </source>
</evidence>
<dbReference type="InterPro" id="IPR006593">
    <property type="entry name" value="Cyt_b561/ferric_Rdtase_TM"/>
</dbReference>
<evidence type="ECO:0000256" key="6">
    <source>
        <dbReference type="ARBA" id="ARBA00023136"/>
    </source>
</evidence>
<dbReference type="SMART" id="SM00665">
    <property type="entry name" value="B561"/>
    <property type="match status" value="1"/>
</dbReference>
<feature type="compositionally biased region" description="Basic and acidic residues" evidence="7">
    <location>
        <begin position="440"/>
        <end position="454"/>
    </location>
</feature>
<dbReference type="CDD" id="cd08760">
    <property type="entry name" value="Cyt_b561_FRRS1_like"/>
    <property type="match status" value="1"/>
</dbReference>
<keyword evidence="9" id="KW-0732">Signal</keyword>
<dbReference type="eggNOG" id="ENOG502SJ74">
    <property type="taxonomic scope" value="Eukaryota"/>
</dbReference>
<dbReference type="GO" id="GO:0016020">
    <property type="term" value="C:membrane"/>
    <property type="evidence" value="ECO:0007669"/>
    <property type="project" value="UniProtKB-SubCell"/>
</dbReference>
<protein>
    <recommendedName>
        <fullName evidence="14">DOMON domain-containing protein</fullName>
    </recommendedName>
</protein>
<keyword evidence="5 8" id="KW-1133">Transmembrane helix</keyword>
<dbReference type="Pfam" id="PF16010">
    <property type="entry name" value="CDH-cyt"/>
    <property type="match status" value="1"/>
</dbReference>
<feature type="transmembrane region" description="Helical" evidence="8">
    <location>
        <begin position="285"/>
        <end position="305"/>
    </location>
</feature>
<dbReference type="HOGENOM" id="CLU_031471_1_0_1"/>
<dbReference type="OMA" id="RWHWINQ"/>
<feature type="signal peptide" evidence="9">
    <location>
        <begin position="1"/>
        <end position="26"/>
    </location>
</feature>
<feature type="transmembrane region" description="Helical" evidence="8">
    <location>
        <begin position="252"/>
        <end position="273"/>
    </location>
</feature>
<dbReference type="Gene3D" id="2.60.40.1210">
    <property type="entry name" value="Cellobiose dehydrogenase, cytochrome domain"/>
    <property type="match status" value="1"/>
</dbReference>
<dbReference type="InterPro" id="IPR015920">
    <property type="entry name" value="Cellobiose_DH-like_cyt"/>
</dbReference>
<dbReference type="OrthoDB" id="19261at2759"/>
<dbReference type="PANTHER" id="PTHR47797:SF1">
    <property type="entry name" value="CYTOCHROME B561 DOMAIN-CONTAINING PROTEIN-RELATED"/>
    <property type="match status" value="1"/>
</dbReference>
<proteinExistence type="predicted"/>
<dbReference type="STRING" id="341663.Q0C7T8"/>
<dbReference type="SUPFAM" id="SSF49344">
    <property type="entry name" value="CBD9-like"/>
    <property type="match status" value="1"/>
</dbReference>
<evidence type="ECO:0000256" key="4">
    <source>
        <dbReference type="ARBA" id="ARBA00022982"/>
    </source>
</evidence>
<dbReference type="GeneID" id="4354702"/>
<feature type="domain" description="DOMON" evidence="10">
    <location>
        <begin position="72"/>
        <end position="163"/>
    </location>
</feature>